<name>A0A1G2G6C2_9BACT</name>
<gene>
    <name evidence="2" type="ORF">A2756_00160</name>
</gene>
<dbReference type="InterPro" id="IPR009081">
    <property type="entry name" value="PP-bd_ACP"/>
</dbReference>
<dbReference type="PROSITE" id="PS50075">
    <property type="entry name" value="CARRIER"/>
    <property type="match status" value="1"/>
</dbReference>
<proteinExistence type="predicted"/>
<dbReference type="EMBL" id="MHNL01000006">
    <property type="protein sequence ID" value="OGZ45418.1"/>
    <property type="molecule type" value="Genomic_DNA"/>
</dbReference>
<sequence>MEKTVCGVRRLVVSVVANVLERPEKDIGLSADLVCDLGASELDMAEILTALEYRLGITIPDRDEVRGRIRTIHRLSWRVLAHCRRQHGRFALA</sequence>
<dbReference type="Pfam" id="PF00550">
    <property type="entry name" value="PP-binding"/>
    <property type="match status" value="1"/>
</dbReference>
<reference evidence="2 3" key="1">
    <citation type="journal article" date="2016" name="Nat. Commun.">
        <title>Thousands of microbial genomes shed light on interconnected biogeochemical processes in an aquifer system.</title>
        <authorList>
            <person name="Anantharaman K."/>
            <person name="Brown C.T."/>
            <person name="Hug L.A."/>
            <person name="Sharon I."/>
            <person name="Castelle C.J."/>
            <person name="Probst A.J."/>
            <person name="Thomas B.C."/>
            <person name="Singh A."/>
            <person name="Wilkins M.J."/>
            <person name="Karaoz U."/>
            <person name="Brodie E.L."/>
            <person name="Williams K.H."/>
            <person name="Hubbard S.S."/>
            <person name="Banfield J.F."/>
        </authorList>
    </citation>
    <scope>NUCLEOTIDE SEQUENCE [LARGE SCALE GENOMIC DNA]</scope>
</reference>
<dbReference type="STRING" id="1802115.A2756_00160"/>
<comment type="caution">
    <text evidence="2">The sequence shown here is derived from an EMBL/GenBank/DDBJ whole genome shotgun (WGS) entry which is preliminary data.</text>
</comment>
<evidence type="ECO:0000313" key="3">
    <source>
        <dbReference type="Proteomes" id="UP000177785"/>
    </source>
</evidence>
<dbReference type="AlphaFoldDB" id="A0A1G2G6C2"/>
<accession>A0A1G2G6C2</accession>
<dbReference type="Gene3D" id="1.10.1200.10">
    <property type="entry name" value="ACP-like"/>
    <property type="match status" value="1"/>
</dbReference>
<dbReference type="SUPFAM" id="SSF47336">
    <property type="entry name" value="ACP-like"/>
    <property type="match status" value="1"/>
</dbReference>
<protein>
    <recommendedName>
        <fullName evidence="1">Carrier domain-containing protein</fullName>
    </recommendedName>
</protein>
<dbReference type="InterPro" id="IPR036736">
    <property type="entry name" value="ACP-like_sf"/>
</dbReference>
<evidence type="ECO:0000313" key="2">
    <source>
        <dbReference type="EMBL" id="OGZ45418.1"/>
    </source>
</evidence>
<dbReference type="Proteomes" id="UP000177785">
    <property type="component" value="Unassembled WGS sequence"/>
</dbReference>
<organism evidence="2 3">
    <name type="scientific">Candidatus Ryanbacteria bacterium RIFCSPHIGHO2_01_FULL_48_27</name>
    <dbReference type="NCBI Taxonomy" id="1802115"/>
    <lineage>
        <taxon>Bacteria</taxon>
        <taxon>Candidatus Ryaniibacteriota</taxon>
    </lineage>
</organism>
<evidence type="ECO:0000259" key="1">
    <source>
        <dbReference type="PROSITE" id="PS50075"/>
    </source>
</evidence>
<feature type="domain" description="Carrier" evidence="1">
    <location>
        <begin position="3"/>
        <end position="83"/>
    </location>
</feature>